<dbReference type="Proteomes" id="UP000310200">
    <property type="component" value="Unassembled WGS sequence"/>
</dbReference>
<gene>
    <name evidence="2" type="ORF">DBV15_01877</name>
</gene>
<feature type="compositionally biased region" description="Basic and acidic residues" evidence="1">
    <location>
        <begin position="1"/>
        <end position="15"/>
    </location>
</feature>
<proteinExistence type="predicted"/>
<dbReference type="AlphaFoldDB" id="A0A4S2KV55"/>
<keyword evidence="3" id="KW-1185">Reference proteome</keyword>
<sequence>MDLESPSKKLYERSRPPAASSSAMITDDGFIIFEIAYALERRWCDPVCDILNLYYPAASPGTLLNFAIFRHDKFAKWGQVDIRDRLDSNVSLTAISITL</sequence>
<accession>A0A4S2KV55</accession>
<reference evidence="2 3" key="1">
    <citation type="journal article" date="2019" name="Philos. Trans. R. Soc. Lond., B, Biol. Sci.">
        <title>Ant behaviour and brain gene expression of defending hosts depend on the ecological success of the intruding social parasite.</title>
        <authorList>
            <person name="Kaur R."/>
            <person name="Stoldt M."/>
            <person name="Jongepier E."/>
            <person name="Feldmeyer B."/>
            <person name="Menzel F."/>
            <person name="Bornberg-Bauer E."/>
            <person name="Foitzik S."/>
        </authorList>
    </citation>
    <scope>NUCLEOTIDE SEQUENCE [LARGE SCALE GENOMIC DNA]</scope>
    <source>
        <tissue evidence="2">Whole body</tissue>
    </source>
</reference>
<evidence type="ECO:0000313" key="2">
    <source>
        <dbReference type="EMBL" id="TGZ53831.1"/>
    </source>
</evidence>
<evidence type="ECO:0000256" key="1">
    <source>
        <dbReference type="SAM" id="MobiDB-lite"/>
    </source>
</evidence>
<organism evidence="2 3">
    <name type="scientific">Temnothorax longispinosus</name>
    <dbReference type="NCBI Taxonomy" id="300112"/>
    <lineage>
        <taxon>Eukaryota</taxon>
        <taxon>Metazoa</taxon>
        <taxon>Ecdysozoa</taxon>
        <taxon>Arthropoda</taxon>
        <taxon>Hexapoda</taxon>
        <taxon>Insecta</taxon>
        <taxon>Pterygota</taxon>
        <taxon>Neoptera</taxon>
        <taxon>Endopterygota</taxon>
        <taxon>Hymenoptera</taxon>
        <taxon>Apocrita</taxon>
        <taxon>Aculeata</taxon>
        <taxon>Formicoidea</taxon>
        <taxon>Formicidae</taxon>
        <taxon>Myrmicinae</taxon>
        <taxon>Temnothorax</taxon>
    </lineage>
</organism>
<protein>
    <submittedName>
        <fullName evidence="2">Uncharacterized protein</fullName>
    </submittedName>
</protein>
<evidence type="ECO:0000313" key="3">
    <source>
        <dbReference type="Proteomes" id="UP000310200"/>
    </source>
</evidence>
<comment type="caution">
    <text evidence="2">The sequence shown here is derived from an EMBL/GenBank/DDBJ whole genome shotgun (WGS) entry which is preliminary data.</text>
</comment>
<name>A0A4S2KV55_9HYME</name>
<feature type="region of interest" description="Disordered" evidence="1">
    <location>
        <begin position="1"/>
        <end position="22"/>
    </location>
</feature>
<dbReference type="EMBL" id="QBLH01000889">
    <property type="protein sequence ID" value="TGZ53831.1"/>
    <property type="molecule type" value="Genomic_DNA"/>
</dbReference>